<dbReference type="AlphaFoldDB" id="A0A401TXW0"/>
<keyword evidence="2" id="KW-1185">Reference proteome</keyword>
<comment type="caution">
    <text evidence="1">The sequence shown here is derived from an EMBL/GenBank/DDBJ whole genome shotgun (WGS) entry which is preliminary data.</text>
</comment>
<reference evidence="1 2" key="1">
    <citation type="journal article" date="2018" name="Nat. Ecol. Evol.">
        <title>Shark genomes provide insights into elasmobranch evolution and the origin of vertebrates.</title>
        <authorList>
            <person name="Hara Y"/>
            <person name="Yamaguchi K"/>
            <person name="Onimaru K"/>
            <person name="Kadota M"/>
            <person name="Koyanagi M"/>
            <person name="Keeley SD"/>
            <person name="Tatsumi K"/>
            <person name="Tanaka K"/>
            <person name="Motone F"/>
            <person name="Kageyama Y"/>
            <person name="Nozu R"/>
            <person name="Adachi N"/>
            <person name="Nishimura O"/>
            <person name="Nakagawa R"/>
            <person name="Tanegashima C"/>
            <person name="Kiyatake I"/>
            <person name="Matsumoto R"/>
            <person name="Murakumo K"/>
            <person name="Nishida K"/>
            <person name="Terakita A"/>
            <person name="Kuratani S"/>
            <person name="Sato K"/>
            <person name="Hyodo S Kuraku.S."/>
        </authorList>
    </citation>
    <scope>NUCLEOTIDE SEQUENCE [LARGE SCALE GENOMIC DNA]</scope>
</reference>
<feature type="non-terminal residue" evidence="1">
    <location>
        <position position="35"/>
    </location>
</feature>
<protein>
    <submittedName>
        <fullName evidence="1">Uncharacterized protein</fullName>
    </submittedName>
</protein>
<proteinExistence type="predicted"/>
<dbReference type="Proteomes" id="UP000287033">
    <property type="component" value="Unassembled WGS sequence"/>
</dbReference>
<gene>
    <name evidence="1" type="ORF">chiPu_0031460</name>
</gene>
<dbReference type="EMBL" id="BEZZ01210400">
    <property type="protein sequence ID" value="GCC47475.1"/>
    <property type="molecule type" value="Genomic_DNA"/>
</dbReference>
<evidence type="ECO:0000313" key="2">
    <source>
        <dbReference type="Proteomes" id="UP000287033"/>
    </source>
</evidence>
<organism evidence="1 2">
    <name type="scientific">Chiloscyllium punctatum</name>
    <name type="common">Brownbanded bambooshark</name>
    <name type="synonym">Hemiscyllium punctatum</name>
    <dbReference type="NCBI Taxonomy" id="137246"/>
    <lineage>
        <taxon>Eukaryota</taxon>
        <taxon>Metazoa</taxon>
        <taxon>Chordata</taxon>
        <taxon>Craniata</taxon>
        <taxon>Vertebrata</taxon>
        <taxon>Chondrichthyes</taxon>
        <taxon>Elasmobranchii</taxon>
        <taxon>Galeomorphii</taxon>
        <taxon>Galeoidea</taxon>
        <taxon>Orectolobiformes</taxon>
        <taxon>Hemiscylliidae</taxon>
        <taxon>Chiloscyllium</taxon>
    </lineage>
</organism>
<accession>A0A401TXW0</accession>
<name>A0A401TXW0_CHIPU</name>
<sequence length="35" mass="3694">MVLRATPVPREARGTRGVSDKLGVVLSDTGTIEVI</sequence>
<evidence type="ECO:0000313" key="1">
    <source>
        <dbReference type="EMBL" id="GCC47475.1"/>
    </source>
</evidence>